<dbReference type="InterPro" id="IPR050177">
    <property type="entry name" value="Lipid_A_modif_metabolic_enz"/>
</dbReference>
<gene>
    <name evidence="2" type="ORF">GU920_06025</name>
</gene>
<evidence type="ECO:0000313" key="3">
    <source>
        <dbReference type="Proteomes" id="UP001517376"/>
    </source>
</evidence>
<name>A0ABW9Y5K5_9RHOB</name>
<reference evidence="3" key="1">
    <citation type="submission" date="2020-01" db="EMBL/GenBank/DDBJ databases">
        <title>Sphingomonas sp. strain CSW-10.</title>
        <authorList>
            <person name="Chen W.-M."/>
        </authorList>
    </citation>
    <scope>NUCLEOTIDE SEQUENCE [LARGE SCALE GENOMIC DNA]</scope>
    <source>
        <strain evidence="3">CCP-1</strain>
    </source>
</reference>
<protein>
    <submittedName>
        <fullName evidence="2">NAD-dependent epimerase/dehydratase family protein</fullName>
    </submittedName>
</protein>
<dbReference type="RefSeq" id="WP_161766029.1">
    <property type="nucleotide sequence ID" value="NZ_JAAATW010000001.1"/>
</dbReference>
<sequence>MTHILLTGGTGFVGRQILQRLLDGGASVRLVLRGDAPAPAGVEVWRTDDLFATPDAVLREACDGMDIVLHAAWYAEPGKYVESPRNLDCLSGTLRLAQAAVAAGVARFVGVGTCFEYDLDAGYLRTTTPLAPRTLYGAAKASAFLTLSRLMALEGRSFAWCRLFYLHGEGEDARRLVPHIRARLAAGEPAELTSGRQIRDFLDVAEAGRRIAKAALSGVEGPLNICSGVPVSVADLARRIADEYGRRDLLHFGARPDTPGDPPCIIGEPSVV</sequence>
<dbReference type="Gene3D" id="3.90.25.10">
    <property type="entry name" value="UDP-galactose 4-epimerase, domain 1"/>
    <property type="match status" value="1"/>
</dbReference>
<accession>A0ABW9Y5K5</accession>
<keyword evidence="3" id="KW-1185">Reference proteome</keyword>
<evidence type="ECO:0000313" key="2">
    <source>
        <dbReference type="EMBL" id="NBE07085.1"/>
    </source>
</evidence>
<dbReference type="Pfam" id="PF01370">
    <property type="entry name" value="Epimerase"/>
    <property type="match status" value="1"/>
</dbReference>
<comment type="caution">
    <text evidence="2">The sequence shown here is derived from an EMBL/GenBank/DDBJ whole genome shotgun (WGS) entry which is preliminary data.</text>
</comment>
<organism evidence="2 3">
    <name type="scientific">Paragemmobacter ruber</name>
    <dbReference type="NCBI Taxonomy" id="1985673"/>
    <lineage>
        <taxon>Bacteria</taxon>
        <taxon>Pseudomonadati</taxon>
        <taxon>Pseudomonadota</taxon>
        <taxon>Alphaproteobacteria</taxon>
        <taxon>Rhodobacterales</taxon>
        <taxon>Paracoccaceae</taxon>
        <taxon>Paragemmobacter</taxon>
    </lineage>
</organism>
<dbReference type="EMBL" id="JAAATW010000001">
    <property type="protein sequence ID" value="NBE07085.1"/>
    <property type="molecule type" value="Genomic_DNA"/>
</dbReference>
<dbReference type="PANTHER" id="PTHR43245:SF13">
    <property type="entry name" value="UDP-D-APIOSE_UDP-D-XYLOSE SYNTHASE 2"/>
    <property type="match status" value="1"/>
</dbReference>
<dbReference type="PANTHER" id="PTHR43245">
    <property type="entry name" value="BIFUNCTIONAL POLYMYXIN RESISTANCE PROTEIN ARNA"/>
    <property type="match status" value="1"/>
</dbReference>
<dbReference type="InterPro" id="IPR001509">
    <property type="entry name" value="Epimerase_deHydtase"/>
</dbReference>
<dbReference type="Proteomes" id="UP001517376">
    <property type="component" value="Unassembled WGS sequence"/>
</dbReference>
<dbReference type="InterPro" id="IPR036291">
    <property type="entry name" value="NAD(P)-bd_dom_sf"/>
</dbReference>
<proteinExistence type="predicted"/>
<evidence type="ECO:0000259" key="1">
    <source>
        <dbReference type="Pfam" id="PF01370"/>
    </source>
</evidence>
<dbReference type="Gene3D" id="3.40.50.720">
    <property type="entry name" value="NAD(P)-binding Rossmann-like Domain"/>
    <property type="match status" value="1"/>
</dbReference>
<dbReference type="SUPFAM" id="SSF51735">
    <property type="entry name" value="NAD(P)-binding Rossmann-fold domains"/>
    <property type="match status" value="1"/>
</dbReference>
<feature type="domain" description="NAD-dependent epimerase/dehydratase" evidence="1">
    <location>
        <begin position="4"/>
        <end position="217"/>
    </location>
</feature>